<organism evidence="1 2">
    <name type="scientific">Colletotrichum kahawae</name>
    <name type="common">Coffee berry disease fungus</name>
    <dbReference type="NCBI Taxonomy" id="34407"/>
    <lineage>
        <taxon>Eukaryota</taxon>
        <taxon>Fungi</taxon>
        <taxon>Dikarya</taxon>
        <taxon>Ascomycota</taxon>
        <taxon>Pezizomycotina</taxon>
        <taxon>Sordariomycetes</taxon>
        <taxon>Hypocreomycetidae</taxon>
        <taxon>Glomerellales</taxon>
        <taxon>Glomerellaceae</taxon>
        <taxon>Colletotrichum</taxon>
        <taxon>Colletotrichum gloeosporioides species complex</taxon>
    </lineage>
</organism>
<dbReference type="Proteomes" id="UP001281614">
    <property type="component" value="Unassembled WGS sequence"/>
</dbReference>
<keyword evidence="2" id="KW-1185">Reference proteome</keyword>
<evidence type="ECO:0000313" key="1">
    <source>
        <dbReference type="EMBL" id="KAK2780107.1"/>
    </source>
</evidence>
<dbReference type="AlphaFoldDB" id="A0AAD9YUC1"/>
<proteinExistence type="predicted"/>
<dbReference type="EMBL" id="VYYT01000001">
    <property type="protein sequence ID" value="KAK2780107.1"/>
    <property type="molecule type" value="Genomic_DNA"/>
</dbReference>
<accession>A0AAD9YUC1</accession>
<name>A0AAD9YUC1_COLKA</name>
<protein>
    <submittedName>
        <fullName evidence="1">Uncharacterized protein</fullName>
    </submittedName>
</protein>
<reference evidence="1" key="1">
    <citation type="submission" date="2023-02" db="EMBL/GenBank/DDBJ databases">
        <title>Colletotrichum kahawae CIFC_Que2 genome sequencing and assembly.</title>
        <authorList>
            <person name="Baroncelli R."/>
        </authorList>
    </citation>
    <scope>NUCLEOTIDE SEQUENCE</scope>
    <source>
        <strain evidence="1">CIFC_Que2</strain>
    </source>
</reference>
<gene>
    <name evidence="1" type="ORF">CKAH01_00051</name>
</gene>
<evidence type="ECO:0000313" key="2">
    <source>
        <dbReference type="Proteomes" id="UP001281614"/>
    </source>
</evidence>
<comment type="caution">
    <text evidence="1">The sequence shown here is derived from an EMBL/GenBank/DDBJ whole genome shotgun (WGS) entry which is preliminary data.</text>
</comment>
<sequence length="63" mass="7469">METQPSGTMTPFPVDPRLRRECSRKWMWFVLAFRVIAHERVTITIGRKFCLSQCRQQCYCGKS</sequence>